<dbReference type="InterPro" id="IPR011074">
    <property type="entry name" value="CRAL/TRIO_N_dom"/>
</dbReference>
<protein>
    <recommendedName>
        <fullName evidence="2">CRAL-TRIO domain-containing protein</fullName>
    </recommendedName>
</protein>
<dbReference type="SMART" id="SM01100">
    <property type="entry name" value="CRAL_TRIO_N"/>
    <property type="match status" value="1"/>
</dbReference>
<proteinExistence type="predicted"/>
<reference evidence="3 4" key="1">
    <citation type="submission" date="2017-03" db="EMBL/GenBank/DDBJ databases">
        <title>Genomes of endolithic fungi from Antarctica.</title>
        <authorList>
            <person name="Coleine C."/>
            <person name="Masonjones S."/>
            <person name="Stajich J.E."/>
        </authorList>
    </citation>
    <scope>NUCLEOTIDE SEQUENCE [LARGE SCALE GENOMIC DNA]</scope>
    <source>
        <strain evidence="3 4">CCFEE 5184</strain>
    </source>
</reference>
<dbReference type="Proteomes" id="UP000309340">
    <property type="component" value="Unassembled WGS sequence"/>
</dbReference>
<keyword evidence="4" id="KW-1185">Reference proteome</keyword>
<dbReference type="STRING" id="329884.A0A4U0WXR2"/>
<dbReference type="InterPro" id="IPR051026">
    <property type="entry name" value="PI/PC_transfer"/>
</dbReference>
<dbReference type="SUPFAM" id="SSF46938">
    <property type="entry name" value="CRAL/TRIO N-terminal domain"/>
    <property type="match status" value="1"/>
</dbReference>
<dbReference type="SMART" id="SM00516">
    <property type="entry name" value="SEC14"/>
    <property type="match status" value="1"/>
</dbReference>
<feature type="region of interest" description="Disordered" evidence="1">
    <location>
        <begin position="387"/>
        <end position="502"/>
    </location>
</feature>
<dbReference type="CDD" id="cd00170">
    <property type="entry name" value="SEC14"/>
    <property type="match status" value="1"/>
</dbReference>
<feature type="compositionally biased region" description="Polar residues" evidence="1">
    <location>
        <begin position="469"/>
        <end position="482"/>
    </location>
</feature>
<dbReference type="Pfam" id="PF03765">
    <property type="entry name" value="CRAL_TRIO_N"/>
    <property type="match status" value="1"/>
</dbReference>
<evidence type="ECO:0000256" key="1">
    <source>
        <dbReference type="SAM" id="MobiDB-lite"/>
    </source>
</evidence>
<evidence type="ECO:0000259" key="2">
    <source>
        <dbReference type="PROSITE" id="PS50191"/>
    </source>
</evidence>
<comment type="caution">
    <text evidence="3">The sequence shown here is derived from an EMBL/GenBank/DDBJ whole genome shotgun (WGS) entry which is preliminary data.</text>
</comment>
<feature type="compositionally biased region" description="Polar residues" evidence="1">
    <location>
        <begin position="410"/>
        <end position="429"/>
    </location>
</feature>
<dbReference type="AlphaFoldDB" id="A0A4U0WXR2"/>
<dbReference type="Gene3D" id="1.10.8.20">
    <property type="entry name" value="N-terminal domain of phosphatidylinositol transfer protein sec14p"/>
    <property type="match status" value="1"/>
</dbReference>
<dbReference type="PANTHER" id="PTHR45657">
    <property type="entry name" value="CRAL-TRIO DOMAIN-CONTAINING PROTEIN YKL091C-RELATED"/>
    <property type="match status" value="1"/>
</dbReference>
<accession>A0A4U0WXR2</accession>
<dbReference type="InterPro" id="IPR001251">
    <property type="entry name" value="CRAL-TRIO_dom"/>
</dbReference>
<feature type="domain" description="CRAL-TRIO" evidence="2">
    <location>
        <begin position="109"/>
        <end position="302"/>
    </location>
</feature>
<name>A0A4U0WXR2_9PEZI</name>
<dbReference type="PANTHER" id="PTHR45657:SF3">
    <property type="entry name" value="TRANSPORTER, PUTATIVE (AFU_ORTHOLOGUE AFUA_5G09260)-RELATED"/>
    <property type="match status" value="1"/>
</dbReference>
<organism evidence="3 4">
    <name type="scientific">Friedmanniomyces simplex</name>
    <dbReference type="NCBI Taxonomy" id="329884"/>
    <lineage>
        <taxon>Eukaryota</taxon>
        <taxon>Fungi</taxon>
        <taxon>Dikarya</taxon>
        <taxon>Ascomycota</taxon>
        <taxon>Pezizomycotina</taxon>
        <taxon>Dothideomycetes</taxon>
        <taxon>Dothideomycetidae</taxon>
        <taxon>Mycosphaerellales</taxon>
        <taxon>Teratosphaeriaceae</taxon>
        <taxon>Friedmanniomyces</taxon>
    </lineage>
</organism>
<dbReference type="Gene3D" id="3.40.525.10">
    <property type="entry name" value="CRAL-TRIO lipid binding domain"/>
    <property type="match status" value="1"/>
</dbReference>
<dbReference type="OrthoDB" id="30289at2759"/>
<evidence type="ECO:0000313" key="4">
    <source>
        <dbReference type="Proteomes" id="UP000309340"/>
    </source>
</evidence>
<gene>
    <name evidence="3" type="ORF">B0A55_08709</name>
</gene>
<dbReference type="PROSITE" id="PS50191">
    <property type="entry name" value="CRAL_TRIO"/>
    <property type="match status" value="1"/>
</dbReference>
<dbReference type="Pfam" id="PF00650">
    <property type="entry name" value="CRAL_TRIO"/>
    <property type="match status" value="1"/>
</dbReference>
<dbReference type="EMBL" id="NAJQ01000561">
    <property type="protein sequence ID" value="TKA67588.1"/>
    <property type="molecule type" value="Genomic_DNA"/>
</dbReference>
<dbReference type="SUPFAM" id="SSF52087">
    <property type="entry name" value="CRAL/TRIO domain"/>
    <property type="match status" value="1"/>
</dbReference>
<dbReference type="InterPro" id="IPR036273">
    <property type="entry name" value="CRAL/TRIO_N_dom_sf"/>
</dbReference>
<sequence>MSPPQQGQDGGPVTRVESYQWPTGHVAHLTENQQNALHAFKKLCEKKGYYAPASPDSLTHASHDDETLLRYLRARKFLPQEAFGQFKDTEDWRNENQLDTLYETIDIEEYDQTRRLYPQWTGRRDKRGIPLYVYEVNHIDAKDVNAHNSGKDVKHAKQSIKSQTPRKMLRLFALYENLCRFVLPLCSAIPDRQHAETPISQSNNIVDISKVSFAKFWSLRNHMSDASTLATAHYPETLDRIFVVGAPGFFNTVWEWAKRWFDPITVSKIFILNDKTMLSTLEKYIDRDNIPKKYGGTLDWSFGNMPFLEPSIADSLRWKTDVHEKGHRTLPKGPIRWQYDDNGDLVATAIGSEDGKPRNSVIAGLHPQAGVATLALSPGRDMSTVLHREASRQEATPSTPTPSRPPTARQLTNGIATTAATPKMNTDANLNVGKNPESKSQEYSRAGTYTVPYRDDANGLSHPPADARQGTSATRFEQQQGTHAEDQLAAGTPAHRVDGGGEKVGVMEPKTVGQAPKEHPMHNPNEDAQQPGYVEQAQVLAGQVVEQAKALPHTVMTAVGMGGDKVGEEEESLPVGEKKADPAVDGMDGKVVEEFLRSKTMSSANGGGKLLVWPERDAGEGWPTEEAELLRRNGEYRRRPDANPWFVTGVPYTEEQRAVDEGLGRFERDGAARRFAVQVREEEACPGEDPEVQRRFLLDIVTPESYAGLLEVSKTLEGRESGGMDDVFLAVALHTSDQDLATHLGLELEDAEDWLDQAIANFAAVHFLASDGRPQFPEPDGTEDLVERFRQRHVDGAGGKWKQRACCKNGKLKRLIEAKASSHNATVRGA</sequence>
<dbReference type="InterPro" id="IPR036865">
    <property type="entry name" value="CRAL-TRIO_dom_sf"/>
</dbReference>
<evidence type="ECO:0000313" key="3">
    <source>
        <dbReference type="EMBL" id="TKA67588.1"/>
    </source>
</evidence>